<evidence type="ECO:0000313" key="7">
    <source>
        <dbReference type="Proteomes" id="UP000306628"/>
    </source>
</evidence>
<gene>
    <name evidence="6" type="ORF">ETD85_31430</name>
</gene>
<evidence type="ECO:0000256" key="4">
    <source>
        <dbReference type="ARBA" id="ARBA00023136"/>
    </source>
</evidence>
<keyword evidence="4 5" id="KW-0472">Membrane</keyword>
<name>A0A5S4G9S4_9ACTN</name>
<dbReference type="InterPro" id="IPR032808">
    <property type="entry name" value="DoxX"/>
</dbReference>
<evidence type="ECO:0000256" key="3">
    <source>
        <dbReference type="ARBA" id="ARBA00022989"/>
    </source>
</evidence>
<dbReference type="RefSeq" id="WP_138693433.1">
    <property type="nucleotide sequence ID" value="NZ_JBHSAZ010000046.1"/>
</dbReference>
<accession>A0A5S4G9S4</accession>
<dbReference type="OrthoDB" id="4377071at2"/>
<dbReference type="Proteomes" id="UP000306628">
    <property type="component" value="Unassembled WGS sequence"/>
</dbReference>
<proteinExistence type="predicted"/>
<protein>
    <submittedName>
        <fullName evidence="6">DoxX family protein</fullName>
    </submittedName>
</protein>
<sequence length="128" mass="13245">MSTAYVATALVTIAANAFSAVAAMTRLKPIMRTLGPALHRAGVPESWLVFPIGALKAAGALGLALGLLGLPLIGTAAAAGLSVYFVCALYTHLRVYDFSPQFYLAIVFLGLAVATLSLDPTLVLNVAR</sequence>
<organism evidence="6 7">
    <name type="scientific">Nonomuraea zeae</name>
    <dbReference type="NCBI Taxonomy" id="1642303"/>
    <lineage>
        <taxon>Bacteria</taxon>
        <taxon>Bacillati</taxon>
        <taxon>Actinomycetota</taxon>
        <taxon>Actinomycetes</taxon>
        <taxon>Streptosporangiales</taxon>
        <taxon>Streptosporangiaceae</taxon>
        <taxon>Nonomuraea</taxon>
    </lineage>
</organism>
<feature type="transmembrane region" description="Helical" evidence="5">
    <location>
        <begin position="72"/>
        <end position="91"/>
    </location>
</feature>
<evidence type="ECO:0000256" key="2">
    <source>
        <dbReference type="ARBA" id="ARBA00022692"/>
    </source>
</evidence>
<evidence type="ECO:0000256" key="5">
    <source>
        <dbReference type="SAM" id="Phobius"/>
    </source>
</evidence>
<reference evidence="6 7" key="1">
    <citation type="submission" date="2019-05" db="EMBL/GenBank/DDBJ databases">
        <title>Draft genome sequence of Nonomuraea zeae DSM 100528.</title>
        <authorList>
            <person name="Saricaoglu S."/>
            <person name="Isik K."/>
        </authorList>
    </citation>
    <scope>NUCLEOTIDE SEQUENCE [LARGE SCALE GENOMIC DNA]</scope>
    <source>
        <strain evidence="6 7">DSM 100528</strain>
    </source>
</reference>
<feature type="transmembrane region" description="Helical" evidence="5">
    <location>
        <begin position="103"/>
        <end position="127"/>
    </location>
</feature>
<dbReference type="EMBL" id="VCKX01000114">
    <property type="protein sequence ID" value="TMR29703.1"/>
    <property type="molecule type" value="Genomic_DNA"/>
</dbReference>
<dbReference type="Pfam" id="PF13564">
    <property type="entry name" value="DoxX_2"/>
    <property type="match status" value="1"/>
</dbReference>
<comment type="subcellular location">
    <subcellularLocation>
        <location evidence="1">Membrane</location>
        <topology evidence="1">Multi-pass membrane protein</topology>
    </subcellularLocation>
</comment>
<keyword evidence="7" id="KW-1185">Reference proteome</keyword>
<keyword evidence="2 5" id="KW-0812">Transmembrane</keyword>
<evidence type="ECO:0000256" key="1">
    <source>
        <dbReference type="ARBA" id="ARBA00004141"/>
    </source>
</evidence>
<dbReference type="AlphaFoldDB" id="A0A5S4G9S4"/>
<keyword evidence="3 5" id="KW-1133">Transmembrane helix</keyword>
<dbReference type="GO" id="GO:0016020">
    <property type="term" value="C:membrane"/>
    <property type="evidence" value="ECO:0007669"/>
    <property type="project" value="UniProtKB-SubCell"/>
</dbReference>
<evidence type="ECO:0000313" key="6">
    <source>
        <dbReference type="EMBL" id="TMR29703.1"/>
    </source>
</evidence>
<comment type="caution">
    <text evidence="6">The sequence shown here is derived from an EMBL/GenBank/DDBJ whole genome shotgun (WGS) entry which is preliminary data.</text>
</comment>
<feature type="transmembrane region" description="Helical" evidence="5">
    <location>
        <begin position="46"/>
        <end position="65"/>
    </location>
</feature>